<gene>
    <name evidence="2" type="ORF">N7U66_16165</name>
</gene>
<proteinExistence type="predicted"/>
<dbReference type="InterPro" id="IPR036485">
    <property type="entry name" value="Glu_synth_asu_C_sf"/>
</dbReference>
<name>A0A9E8SIQ7_9FLAO</name>
<dbReference type="InterPro" id="IPR002489">
    <property type="entry name" value="Glu_synth_asu_C"/>
</dbReference>
<organism evidence="2 3">
    <name type="scientific">Lacinutrix neustonica</name>
    <dbReference type="NCBI Taxonomy" id="2980107"/>
    <lineage>
        <taxon>Bacteria</taxon>
        <taxon>Pseudomonadati</taxon>
        <taxon>Bacteroidota</taxon>
        <taxon>Flavobacteriia</taxon>
        <taxon>Flavobacteriales</taxon>
        <taxon>Flavobacteriaceae</taxon>
        <taxon>Lacinutrix</taxon>
    </lineage>
</organism>
<dbReference type="KEGG" id="lnu:N7U66_16165"/>
<evidence type="ECO:0000259" key="1">
    <source>
        <dbReference type="Pfam" id="PF01493"/>
    </source>
</evidence>
<dbReference type="AlphaFoldDB" id="A0A9E8SIQ7"/>
<dbReference type="Pfam" id="PF01493">
    <property type="entry name" value="GXGXG"/>
    <property type="match status" value="1"/>
</dbReference>
<sequence>MYGATSGEAYINGKAGERFCVRNSWCISCG</sequence>
<protein>
    <recommendedName>
        <fullName evidence="1">Glutamate synthase alpha subunit C-terminal domain-containing protein</fullName>
    </recommendedName>
</protein>
<feature type="domain" description="Glutamate synthase alpha subunit C-terminal" evidence="1">
    <location>
        <begin position="1"/>
        <end position="25"/>
    </location>
</feature>
<evidence type="ECO:0000313" key="3">
    <source>
        <dbReference type="Proteomes" id="UP001164705"/>
    </source>
</evidence>
<dbReference type="EMBL" id="CP113088">
    <property type="protein sequence ID" value="WAC03905.1"/>
    <property type="molecule type" value="Genomic_DNA"/>
</dbReference>
<keyword evidence="3" id="KW-1185">Reference proteome</keyword>
<dbReference type="Proteomes" id="UP001164705">
    <property type="component" value="Chromosome"/>
</dbReference>
<dbReference type="Gene3D" id="2.160.20.60">
    <property type="entry name" value="Glutamate synthase, alpha subunit, C-terminal domain"/>
    <property type="match status" value="1"/>
</dbReference>
<dbReference type="RefSeq" id="WP_267678545.1">
    <property type="nucleotide sequence ID" value="NZ_CP113088.1"/>
</dbReference>
<reference evidence="2" key="1">
    <citation type="submission" date="2022-11" db="EMBL/GenBank/DDBJ databases">
        <title>Lacinutrix neustonica HL-RS19T sp. nov., isolated from the surface microlayer sample of brackish Lake Shihwa.</title>
        <authorList>
            <person name="Choi J.Y."/>
            <person name="Hwang C.Y."/>
        </authorList>
    </citation>
    <scope>NUCLEOTIDE SEQUENCE</scope>
    <source>
        <strain evidence="2">HL-RS19</strain>
    </source>
</reference>
<evidence type="ECO:0000313" key="2">
    <source>
        <dbReference type="EMBL" id="WAC03905.1"/>
    </source>
</evidence>
<dbReference type="SUPFAM" id="SSF69336">
    <property type="entry name" value="Alpha subunit of glutamate synthase, C-terminal domain"/>
    <property type="match status" value="1"/>
</dbReference>
<dbReference type="GO" id="GO:0016491">
    <property type="term" value="F:oxidoreductase activity"/>
    <property type="evidence" value="ECO:0007669"/>
    <property type="project" value="InterPro"/>
</dbReference>
<accession>A0A9E8SIQ7</accession>